<dbReference type="RefSeq" id="WP_285761429.1">
    <property type="nucleotide sequence ID" value="NZ_BSQG01000010.1"/>
</dbReference>
<evidence type="ECO:0000256" key="1">
    <source>
        <dbReference type="SAM" id="MobiDB-lite"/>
    </source>
</evidence>
<dbReference type="EMBL" id="BSQG01000010">
    <property type="protein sequence ID" value="GLU49886.1"/>
    <property type="molecule type" value="Genomic_DNA"/>
</dbReference>
<dbReference type="InterPro" id="IPR025736">
    <property type="entry name" value="PucR_C-HTH_dom"/>
</dbReference>
<dbReference type="InterPro" id="IPR042070">
    <property type="entry name" value="PucR_C-HTH_sf"/>
</dbReference>
<protein>
    <recommendedName>
        <fullName evidence="6">PucR family transcriptional regulator</fullName>
    </recommendedName>
</protein>
<keyword evidence="5" id="KW-1185">Reference proteome</keyword>
<accession>A0A9W6PA27</accession>
<evidence type="ECO:0008006" key="6">
    <source>
        <dbReference type="Google" id="ProtNLM"/>
    </source>
</evidence>
<organism evidence="4 5">
    <name type="scientific">Nocardiopsis ansamitocini</name>
    <dbReference type="NCBI Taxonomy" id="1670832"/>
    <lineage>
        <taxon>Bacteria</taxon>
        <taxon>Bacillati</taxon>
        <taxon>Actinomycetota</taxon>
        <taxon>Actinomycetes</taxon>
        <taxon>Streptosporangiales</taxon>
        <taxon>Nocardiopsidaceae</taxon>
        <taxon>Nocardiopsis</taxon>
    </lineage>
</organism>
<dbReference type="PANTHER" id="PTHR33744:SF7">
    <property type="entry name" value="PUCR FAMILY TRANSCRIPTIONAL REGULATOR"/>
    <property type="match status" value="1"/>
</dbReference>
<dbReference type="Pfam" id="PF13556">
    <property type="entry name" value="HTH_30"/>
    <property type="match status" value="1"/>
</dbReference>
<proteinExistence type="predicted"/>
<dbReference type="Gene3D" id="1.10.10.2840">
    <property type="entry name" value="PucR C-terminal helix-turn-helix domain"/>
    <property type="match status" value="1"/>
</dbReference>
<feature type="region of interest" description="Disordered" evidence="1">
    <location>
        <begin position="395"/>
        <end position="425"/>
    </location>
</feature>
<dbReference type="InterPro" id="IPR051448">
    <property type="entry name" value="CdaR-like_regulators"/>
</dbReference>
<evidence type="ECO:0000259" key="3">
    <source>
        <dbReference type="Pfam" id="PF14361"/>
    </source>
</evidence>
<sequence>MGRDERDRVRHRVLSDPHDPVTQVVDAILAEVPAYRSLHGTQLPEVRAIAQWTLTRALELWVEETSFSAADLARFRGIGGARAADGRSLPAVLRAYRVGAAAADRLIARGCGDLLAPEDVFALNQLWLTGLDALSEALFSGYSETSTRLSGDRAQARRALLDDLVVGRQSSPGAVVDRTRALGVTLAARGLLLVAETVGDDPGVSPEAAAGAAGARLLGALEDADGGIGDDLLLTVRGHRVVVLLPEAAAGGVGPALRGLGWRGCLTGAHPLTELARAYRLASDALDGAPERAYDDTGLLHEADARVVALLCASPDASPEAVRHHVLGPLTTPGNEHLLAALSAFLDTGSAAAAATVLHLHPQTLRYRLRRVRALTGRDPRHPWQRLTLDIARSADRRHRPVPPVREERAARAAETGTAGSGARG</sequence>
<feature type="domain" description="RsbT co-antagonist protein RsbRD N-terminal" evidence="3">
    <location>
        <begin position="21"/>
        <end position="157"/>
    </location>
</feature>
<comment type="caution">
    <text evidence="4">The sequence shown here is derived from an EMBL/GenBank/DDBJ whole genome shotgun (WGS) entry which is preliminary data.</text>
</comment>
<feature type="domain" description="PucR C-terminal helix-turn-helix" evidence="2">
    <location>
        <begin position="338"/>
        <end position="392"/>
    </location>
</feature>
<evidence type="ECO:0000313" key="5">
    <source>
        <dbReference type="Proteomes" id="UP001165092"/>
    </source>
</evidence>
<dbReference type="InterPro" id="IPR025751">
    <property type="entry name" value="RsbRD_N_dom"/>
</dbReference>
<dbReference type="Proteomes" id="UP001165092">
    <property type="component" value="Unassembled WGS sequence"/>
</dbReference>
<evidence type="ECO:0000313" key="4">
    <source>
        <dbReference type="EMBL" id="GLU49886.1"/>
    </source>
</evidence>
<reference evidence="4" key="1">
    <citation type="submission" date="2023-02" db="EMBL/GenBank/DDBJ databases">
        <title>Nocardiopsis ansamitocini NBRC 112285.</title>
        <authorList>
            <person name="Ichikawa N."/>
            <person name="Sato H."/>
            <person name="Tonouchi N."/>
        </authorList>
    </citation>
    <scope>NUCLEOTIDE SEQUENCE</scope>
    <source>
        <strain evidence="4">NBRC 112285</strain>
    </source>
</reference>
<evidence type="ECO:0000259" key="2">
    <source>
        <dbReference type="Pfam" id="PF13556"/>
    </source>
</evidence>
<name>A0A9W6PA27_9ACTN</name>
<dbReference type="AlphaFoldDB" id="A0A9W6PA27"/>
<dbReference type="PANTHER" id="PTHR33744">
    <property type="entry name" value="CARBOHYDRATE DIACID REGULATOR"/>
    <property type="match status" value="1"/>
</dbReference>
<gene>
    <name evidence="4" type="ORF">Nans01_42370</name>
</gene>
<dbReference type="Pfam" id="PF14361">
    <property type="entry name" value="RsbRD_N"/>
    <property type="match status" value="1"/>
</dbReference>